<feature type="region of interest" description="Disordered" evidence="1">
    <location>
        <begin position="17"/>
        <end position="51"/>
    </location>
</feature>
<organism evidence="2 3">
    <name type="scientific">Apodospora peruviana</name>
    <dbReference type="NCBI Taxonomy" id="516989"/>
    <lineage>
        <taxon>Eukaryota</taxon>
        <taxon>Fungi</taxon>
        <taxon>Dikarya</taxon>
        <taxon>Ascomycota</taxon>
        <taxon>Pezizomycotina</taxon>
        <taxon>Sordariomycetes</taxon>
        <taxon>Sordariomycetidae</taxon>
        <taxon>Sordariales</taxon>
        <taxon>Lasiosphaeriaceae</taxon>
        <taxon>Apodospora</taxon>
    </lineage>
</organism>
<evidence type="ECO:0000256" key="1">
    <source>
        <dbReference type="SAM" id="MobiDB-lite"/>
    </source>
</evidence>
<protein>
    <submittedName>
        <fullName evidence="2">Uncharacterized protein</fullName>
    </submittedName>
</protein>
<feature type="compositionally biased region" description="Basic residues" evidence="1">
    <location>
        <begin position="290"/>
        <end position="306"/>
    </location>
</feature>
<reference evidence="2" key="2">
    <citation type="submission" date="2023-06" db="EMBL/GenBank/DDBJ databases">
        <authorList>
            <consortium name="Lawrence Berkeley National Laboratory"/>
            <person name="Haridas S."/>
            <person name="Hensen N."/>
            <person name="Bonometti L."/>
            <person name="Westerberg I."/>
            <person name="Brannstrom I.O."/>
            <person name="Guillou S."/>
            <person name="Cros-Aarteil S."/>
            <person name="Calhoun S."/>
            <person name="Kuo A."/>
            <person name="Mondo S."/>
            <person name="Pangilinan J."/>
            <person name="Riley R."/>
            <person name="Labutti K."/>
            <person name="Andreopoulos B."/>
            <person name="Lipzen A."/>
            <person name="Chen C."/>
            <person name="Yanf M."/>
            <person name="Daum C."/>
            <person name="Ng V."/>
            <person name="Clum A."/>
            <person name="Steindorff A."/>
            <person name="Ohm R."/>
            <person name="Martin F."/>
            <person name="Silar P."/>
            <person name="Natvig D."/>
            <person name="Lalanne C."/>
            <person name="Gautier V."/>
            <person name="Ament-Velasquez S.L."/>
            <person name="Kruys A."/>
            <person name="Hutchinson M.I."/>
            <person name="Powell A.J."/>
            <person name="Barry K."/>
            <person name="Miller A.N."/>
            <person name="Grigoriev I.V."/>
            <person name="Debuchy R."/>
            <person name="Gladieux P."/>
            <person name="Thoren M.H."/>
            <person name="Johannesson H."/>
        </authorList>
    </citation>
    <scope>NUCLEOTIDE SEQUENCE</scope>
    <source>
        <strain evidence="2">CBS 118394</strain>
    </source>
</reference>
<evidence type="ECO:0000313" key="2">
    <source>
        <dbReference type="EMBL" id="KAK3315352.1"/>
    </source>
</evidence>
<proteinExistence type="predicted"/>
<reference evidence="2" key="1">
    <citation type="journal article" date="2023" name="Mol. Phylogenet. Evol.">
        <title>Genome-scale phylogeny and comparative genomics of the fungal order Sordariales.</title>
        <authorList>
            <person name="Hensen N."/>
            <person name="Bonometti L."/>
            <person name="Westerberg I."/>
            <person name="Brannstrom I.O."/>
            <person name="Guillou S."/>
            <person name="Cros-Aarteil S."/>
            <person name="Calhoun S."/>
            <person name="Haridas S."/>
            <person name="Kuo A."/>
            <person name="Mondo S."/>
            <person name="Pangilinan J."/>
            <person name="Riley R."/>
            <person name="LaButti K."/>
            <person name="Andreopoulos B."/>
            <person name="Lipzen A."/>
            <person name="Chen C."/>
            <person name="Yan M."/>
            <person name="Daum C."/>
            <person name="Ng V."/>
            <person name="Clum A."/>
            <person name="Steindorff A."/>
            <person name="Ohm R.A."/>
            <person name="Martin F."/>
            <person name="Silar P."/>
            <person name="Natvig D.O."/>
            <person name="Lalanne C."/>
            <person name="Gautier V."/>
            <person name="Ament-Velasquez S.L."/>
            <person name="Kruys A."/>
            <person name="Hutchinson M.I."/>
            <person name="Powell A.J."/>
            <person name="Barry K."/>
            <person name="Miller A.N."/>
            <person name="Grigoriev I.V."/>
            <person name="Debuchy R."/>
            <person name="Gladieux P."/>
            <person name="Hiltunen Thoren M."/>
            <person name="Johannesson H."/>
        </authorList>
    </citation>
    <scope>NUCLEOTIDE SEQUENCE</scope>
    <source>
        <strain evidence="2">CBS 118394</strain>
    </source>
</reference>
<dbReference type="EMBL" id="JAUEDM010000006">
    <property type="protein sequence ID" value="KAK3315352.1"/>
    <property type="molecule type" value="Genomic_DNA"/>
</dbReference>
<dbReference type="Proteomes" id="UP001283341">
    <property type="component" value="Unassembled WGS sequence"/>
</dbReference>
<comment type="caution">
    <text evidence="2">The sequence shown here is derived from an EMBL/GenBank/DDBJ whole genome shotgun (WGS) entry which is preliminary data.</text>
</comment>
<dbReference type="AlphaFoldDB" id="A0AAE0HYS0"/>
<feature type="compositionally biased region" description="Basic and acidic residues" evidence="1">
    <location>
        <begin position="274"/>
        <end position="289"/>
    </location>
</feature>
<feature type="region of interest" description="Disordered" evidence="1">
    <location>
        <begin position="258"/>
        <end position="306"/>
    </location>
</feature>
<name>A0AAE0HYS0_9PEZI</name>
<accession>A0AAE0HYS0</accession>
<gene>
    <name evidence="2" type="ORF">B0H66DRAFT_342478</name>
</gene>
<keyword evidence="3" id="KW-1185">Reference proteome</keyword>
<evidence type="ECO:0000313" key="3">
    <source>
        <dbReference type="Proteomes" id="UP001283341"/>
    </source>
</evidence>
<sequence length="306" mass="34875">MASNFSADEIWGFLQNHRSGTPADAESSSDWYSQSSYPRRAPPVSYDPAEDEGLADTFDLVSISDSNYTTASRTPTVSSRRTAKSAASSSVFSRRYAPSTSTVRSSVVPPRAAPHPSFAQQFNNVPAEEPAPETHGDFMLWCELSELKGCNASFRGDDVNAWIYHHAHHLRDRFPGKLMCWFCDDVPFVADNPADRWANFCLRMEHIRGHIFDEGLTPNHMRPDFHIIKHLGGHNELEEEVYTSAMAYDELPPGLRLPGETCRPLGQPHYQAPAEDRDNGQYIDLEREERRRRRREKDSRRNKRHN</sequence>